<reference evidence="1" key="1">
    <citation type="submission" date="2020-11" db="EMBL/GenBank/DDBJ databases">
        <authorList>
            <person name="Whitehead M."/>
        </authorList>
    </citation>
    <scope>NUCLEOTIDE SEQUENCE</scope>
    <source>
        <strain evidence="1">EGII</strain>
    </source>
</reference>
<gene>
    <name evidence="1" type="ORF">CCAP1982_LOCUS6957</name>
</gene>
<organism evidence="1 2">
    <name type="scientific">Ceratitis capitata</name>
    <name type="common">Mediterranean fruit fly</name>
    <name type="synonym">Tephritis capitata</name>
    <dbReference type="NCBI Taxonomy" id="7213"/>
    <lineage>
        <taxon>Eukaryota</taxon>
        <taxon>Metazoa</taxon>
        <taxon>Ecdysozoa</taxon>
        <taxon>Arthropoda</taxon>
        <taxon>Hexapoda</taxon>
        <taxon>Insecta</taxon>
        <taxon>Pterygota</taxon>
        <taxon>Neoptera</taxon>
        <taxon>Endopterygota</taxon>
        <taxon>Diptera</taxon>
        <taxon>Brachycera</taxon>
        <taxon>Muscomorpha</taxon>
        <taxon>Tephritoidea</taxon>
        <taxon>Tephritidae</taxon>
        <taxon>Ceratitis</taxon>
        <taxon>Ceratitis</taxon>
    </lineage>
</organism>
<evidence type="ECO:0000313" key="1">
    <source>
        <dbReference type="EMBL" id="CAD6998356.1"/>
    </source>
</evidence>
<evidence type="ECO:0000313" key="2">
    <source>
        <dbReference type="Proteomes" id="UP000606786"/>
    </source>
</evidence>
<dbReference type="AlphaFoldDB" id="A0A811UKB6"/>
<proteinExistence type="predicted"/>
<dbReference type="EMBL" id="CAJHJT010000012">
    <property type="protein sequence ID" value="CAD6998356.1"/>
    <property type="molecule type" value="Genomic_DNA"/>
</dbReference>
<keyword evidence="2" id="KW-1185">Reference proteome</keyword>
<protein>
    <submittedName>
        <fullName evidence="1">(Mediterranean fruit fly) hypothetical protein</fullName>
    </submittedName>
</protein>
<dbReference type="Proteomes" id="UP000606786">
    <property type="component" value="Unassembled WGS sequence"/>
</dbReference>
<accession>A0A811UKB6</accession>
<comment type="caution">
    <text evidence="1">The sequence shown here is derived from an EMBL/GenBank/DDBJ whole genome shotgun (WGS) entry which is preliminary data.</text>
</comment>
<sequence length="125" mass="14807">MGSIVHCMHAIGDSRNCHNVAPATLPPNLIPIMNRMNNGIERLRQRQRQWQRPRRRYEHHLTKRLRRRILLMLITMGRQGSTAVLRRCKRRAERKRGNEWSLLQSSGECINSSILMHLWYTISTI</sequence>
<name>A0A811UKB6_CERCA</name>